<name>A0A0V0R6E9_PSEPJ</name>
<keyword evidence="2" id="KW-1185">Reference proteome</keyword>
<evidence type="ECO:0000313" key="2">
    <source>
        <dbReference type="Proteomes" id="UP000054937"/>
    </source>
</evidence>
<organism evidence="1 2">
    <name type="scientific">Pseudocohnilembus persalinus</name>
    <name type="common">Ciliate</name>
    <dbReference type="NCBI Taxonomy" id="266149"/>
    <lineage>
        <taxon>Eukaryota</taxon>
        <taxon>Sar</taxon>
        <taxon>Alveolata</taxon>
        <taxon>Ciliophora</taxon>
        <taxon>Intramacronucleata</taxon>
        <taxon>Oligohymenophorea</taxon>
        <taxon>Scuticociliatia</taxon>
        <taxon>Philasterida</taxon>
        <taxon>Pseudocohnilembidae</taxon>
        <taxon>Pseudocohnilembus</taxon>
    </lineage>
</organism>
<gene>
    <name evidence="1" type="ORF">PPERSA_08482</name>
</gene>
<accession>A0A0V0R6E9</accession>
<dbReference type="InParanoid" id="A0A0V0R6E9"/>
<sequence length="424" mass="49013">MDRKQPSLDEKNQNGKNIIDFKESVKQLETCQKKKTIILSTEQALQNFIDRIENLMFKIPAVGHLLYLYLKEQGYAEILENENFSKLEFSTRKLAEAALEHNLYIIARIGLNGKNLKSSDKDLLKIALRSNSTGSIKLISKMLLGGGPLLIPLEQIFILEINEQIVQLVKNKHDKAAKNPETFVHGIYFLQFFSVFKLTDQYMLKIVDILEDYLDNKILIFARSISPLSTASVLCDFVDNLVPRFKRYFNRLNALRDRLKQIGITFMEEIQDSLALEITYFKQILPAKNNLFLSYGLASEFMLKKFNGKYKSDYNFMVASSTLKTLKGQNTQPVVKAESSKITQIYQSKGPKNFFGNEFSEDLVTMDIWDAIKLLDQDYIEEVEEMQLDEQNLENDLQMAQIFTLFKDDKVVWNNNQNNRIIAN</sequence>
<comment type="caution">
    <text evidence="1">The sequence shown here is derived from an EMBL/GenBank/DDBJ whole genome shotgun (WGS) entry which is preliminary data.</text>
</comment>
<reference evidence="1 2" key="1">
    <citation type="journal article" date="2015" name="Sci. Rep.">
        <title>Genome of the facultative scuticociliatosis pathogen Pseudocohnilembus persalinus provides insight into its virulence through horizontal gene transfer.</title>
        <authorList>
            <person name="Xiong J."/>
            <person name="Wang G."/>
            <person name="Cheng J."/>
            <person name="Tian M."/>
            <person name="Pan X."/>
            <person name="Warren A."/>
            <person name="Jiang C."/>
            <person name="Yuan D."/>
            <person name="Miao W."/>
        </authorList>
    </citation>
    <scope>NUCLEOTIDE SEQUENCE [LARGE SCALE GENOMIC DNA]</scope>
    <source>
        <strain evidence="1">36N120E</strain>
    </source>
</reference>
<protein>
    <submittedName>
        <fullName evidence="1">Uncharacterized protein</fullName>
    </submittedName>
</protein>
<evidence type="ECO:0000313" key="1">
    <source>
        <dbReference type="EMBL" id="KRX10079.1"/>
    </source>
</evidence>
<dbReference type="AlphaFoldDB" id="A0A0V0R6E9"/>
<dbReference type="EMBL" id="LDAU01000040">
    <property type="protein sequence ID" value="KRX10079.1"/>
    <property type="molecule type" value="Genomic_DNA"/>
</dbReference>
<proteinExistence type="predicted"/>
<dbReference type="Proteomes" id="UP000054937">
    <property type="component" value="Unassembled WGS sequence"/>
</dbReference>